<keyword evidence="5 8" id="KW-0863">Zinc-finger</keyword>
<comment type="caution">
    <text evidence="13">The sequence shown here is derived from an EMBL/GenBank/DDBJ whole genome shotgun (WGS) entry which is preliminary data.</text>
</comment>
<dbReference type="CDD" id="cd00160">
    <property type="entry name" value="RhoGEF"/>
    <property type="match status" value="1"/>
</dbReference>
<keyword evidence="14" id="KW-1185">Reference proteome</keyword>
<organism evidence="13 14">
    <name type="scientific">Sphagnurus paluster</name>
    <dbReference type="NCBI Taxonomy" id="117069"/>
    <lineage>
        <taxon>Eukaryota</taxon>
        <taxon>Fungi</taxon>
        <taxon>Dikarya</taxon>
        <taxon>Basidiomycota</taxon>
        <taxon>Agaricomycotina</taxon>
        <taxon>Agaricomycetes</taxon>
        <taxon>Agaricomycetidae</taxon>
        <taxon>Agaricales</taxon>
        <taxon>Tricholomatineae</taxon>
        <taxon>Lyophyllaceae</taxon>
        <taxon>Sphagnurus</taxon>
    </lineage>
</organism>
<dbReference type="EMBL" id="JABCKI010005847">
    <property type="protein sequence ID" value="KAG5637247.1"/>
    <property type="molecule type" value="Genomic_DNA"/>
</dbReference>
<dbReference type="GO" id="GO:0008270">
    <property type="term" value="F:zinc ion binding"/>
    <property type="evidence" value="ECO:0007669"/>
    <property type="project" value="UniProtKB-KW"/>
</dbReference>
<evidence type="ECO:0000313" key="14">
    <source>
        <dbReference type="Proteomes" id="UP000717328"/>
    </source>
</evidence>
<reference evidence="13" key="1">
    <citation type="submission" date="2021-02" db="EMBL/GenBank/DDBJ databases">
        <authorList>
            <person name="Nieuwenhuis M."/>
            <person name="Van De Peppel L.J.J."/>
        </authorList>
    </citation>
    <scope>NUCLEOTIDE SEQUENCE</scope>
    <source>
        <strain evidence="13">D49</strain>
    </source>
</reference>
<keyword evidence="3" id="KW-0344">Guanine-nucleotide releasing factor</keyword>
<dbReference type="Gene3D" id="2.30.29.30">
    <property type="entry name" value="Pleckstrin-homology domain (PH domain)/Phosphotyrosine-binding domain (PTB)"/>
    <property type="match status" value="1"/>
</dbReference>
<evidence type="ECO:0000256" key="5">
    <source>
        <dbReference type="ARBA" id="ARBA00022771"/>
    </source>
</evidence>
<dbReference type="PROSITE" id="PS50010">
    <property type="entry name" value="DH_2"/>
    <property type="match status" value="1"/>
</dbReference>
<dbReference type="InterPro" id="IPR035899">
    <property type="entry name" value="DBL_dom_sf"/>
</dbReference>
<dbReference type="PROSITE" id="PS50178">
    <property type="entry name" value="ZF_FYVE"/>
    <property type="match status" value="1"/>
</dbReference>
<dbReference type="GO" id="GO:0005856">
    <property type="term" value="C:cytoskeleton"/>
    <property type="evidence" value="ECO:0007669"/>
    <property type="project" value="UniProtKB-SubCell"/>
</dbReference>
<feature type="compositionally biased region" description="Low complexity" evidence="9">
    <location>
        <begin position="761"/>
        <end position="774"/>
    </location>
</feature>
<evidence type="ECO:0000256" key="6">
    <source>
        <dbReference type="ARBA" id="ARBA00022833"/>
    </source>
</evidence>
<dbReference type="Pfam" id="PF01363">
    <property type="entry name" value="FYVE"/>
    <property type="match status" value="1"/>
</dbReference>
<gene>
    <name evidence="13" type="ORF">H0H81_005245</name>
</gene>
<evidence type="ECO:0000256" key="7">
    <source>
        <dbReference type="ARBA" id="ARBA00023212"/>
    </source>
</evidence>
<sequence length="878" mass="97089">MHRDSMISVASFDSLPEEGEPQGSPVSAIIRSPHTPKSGNVRPTSAESPRRRRRRDVQAKPIDGARESKRRKVIEEFYETERAYVDDRSHLTSVFSNFIDIWNLHRSFFSSLSTLLTASHAPLSASGQLPEPPPPLSSILLSHFPYLSLYNPFVTAFPSTISTLAELITPPSTNHPNPQYNSAFASFLSTQETDPRCGKLKLRDWLLTIVQRCPRYLLLLKDLIGCTNPDDQEHRRLIAAHALVSKITLSLNTSLHTHAQTLALLSLQRSTPNLPFQLIAPGRALLRRGALLQIERSQPQEREFLLFSDCLIWLANEEVERAWKGDWGIGRSGWSGGYGVSIIGSSGPVDTPVSAASSPSQRPQMLRSRSKSEAELSLLKANAEGSTKADGSPPPSTPSTPSKQVGRGAMRKSYHPPSNLIRRNASNGGDERWIYKGRAELVDLEVVVTPPREEGEERRFEILSPEGSFVLYTATPDERDEWCTSIRQAKAQLLVSLNVTHPNSTLTSSSSTNHLRRSLQALPFPPSDDRIATIRDTGNDAKRSKGKGRGIEPVERRRKVEHWVPAIWIPDEKTGGCMRCGRSFGWRRRRHHCRLCGRRPLTQTFFISDPNAKGDSSKPARACDACYETVFPLIDPPTEGDEGRKDNDTLTSLNNLPSWLSMPSLPVNINSTPRALMATEREPSSPNALLHDLPDLASGEMRGRVKLKHTHSTRPRSYHQLLEDFEQNEYLRFDALDVPVEEGGGESEDGEGVFGLERESSYASSNGHSASPSSPRRENTARRNKRFSLPAVALHTASVTARTSAVFDYPLTGGPEEGFAGGAKPNNRFSLVLGGSRHVAGGNRTQSRATKSPAMEGTPVTKSIVVGRLNELLGRKRE</sequence>
<dbReference type="InterPro" id="IPR051092">
    <property type="entry name" value="FYVE_RhoGEF_PH"/>
</dbReference>
<feature type="region of interest" description="Disordered" evidence="9">
    <location>
        <begin position="526"/>
        <end position="550"/>
    </location>
</feature>
<dbReference type="SMART" id="SM00325">
    <property type="entry name" value="RhoGEF"/>
    <property type="match status" value="1"/>
</dbReference>
<feature type="region of interest" description="Disordered" evidence="9">
    <location>
        <begin position="760"/>
        <end position="782"/>
    </location>
</feature>
<evidence type="ECO:0000259" key="12">
    <source>
        <dbReference type="PROSITE" id="PS50178"/>
    </source>
</evidence>
<feature type="domain" description="DH" evidence="11">
    <location>
        <begin position="69"/>
        <end position="254"/>
    </location>
</feature>
<dbReference type="InterPro" id="IPR000306">
    <property type="entry name" value="Znf_FYVE"/>
</dbReference>
<keyword evidence="2" id="KW-0963">Cytoplasm</keyword>
<dbReference type="PANTHER" id="PTHR12673">
    <property type="entry name" value="FACIOGENITAL DYSPLASIA PROTEIN"/>
    <property type="match status" value="1"/>
</dbReference>
<dbReference type="InterPro" id="IPR000219">
    <property type="entry name" value="DH_dom"/>
</dbReference>
<dbReference type="SMART" id="SM00064">
    <property type="entry name" value="FYVE"/>
    <property type="match status" value="1"/>
</dbReference>
<dbReference type="PROSITE" id="PS50003">
    <property type="entry name" value="PH_DOMAIN"/>
    <property type="match status" value="1"/>
</dbReference>
<accession>A0A9P7FRL0</accession>
<evidence type="ECO:0000256" key="1">
    <source>
        <dbReference type="ARBA" id="ARBA00004245"/>
    </source>
</evidence>
<dbReference type="GO" id="GO:0005085">
    <property type="term" value="F:guanyl-nucleotide exchange factor activity"/>
    <property type="evidence" value="ECO:0007669"/>
    <property type="project" value="UniProtKB-KW"/>
</dbReference>
<feature type="compositionally biased region" description="Basic and acidic residues" evidence="9">
    <location>
        <begin position="527"/>
        <end position="550"/>
    </location>
</feature>
<evidence type="ECO:0000256" key="2">
    <source>
        <dbReference type="ARBA" id="ARBA00022490"/>
    </source>
</evidence>
<evidence type="ECO:0000259" key="10">
    <source>
        <dbReference type="PROSITE" id="PS50003"/>
    </source>
</evidence>
<evidence type="ECO:0000313" key="13">
    <source>
        <dbReference type="EMBL" id="KAG5637247.1"/>
    </source>
</evidence>
<protein>
    <submittedName>
        <fullName evidence="13">Uncharacterized protein</fullName>
    </submittedName>
</protein>
<dbReference type="SUPFAM" id="SSF57903">
    <property type="entry name" value="FYVE/PHD zinc finger"/>
    <property type="match status" value="1"/>
</dbReference>
<feature type="compositionally biased region" description="Polar residues" evidence="9">
    <location>
        <begin position="35"/>
        <end position="47"/>
    </location>
</feature>
<feature type="domain" description="FYVE-type" evidence="12">
    <location>
        <begin position="571"/>
        <end position="631"/>
    </location>
</feature>
<keyword evidence="4" id="KW-0479">Metal-binding</keyword>
<dbReference type="SUPFAM" id="SSF50729">
    <property type="entry name" value="PH domain-like"/>
    <property type="match status" value="1"/>
</dbReference>
<dbReference type="PANTHER" id="PTHR12673:SF159">
    <property type="entry name" value="LD03170P"/>
    <property type="match status" value="1"/>
</dbReference>
<feature type="region of interest" description="Disordered" evidence="9">
    <location>
        <begin position="349"/>
        <end position="426"/>
    </location>
</feature>
<evidence type="ECO:0000259" key="11">
    <source>
        <dbReference type="PROSITE" id="PS50010"/>
    </source>
</evidence>
<dbReference type="SMART" id="SM00233">
    <property type="entry name" value="PH"/>
    <property type="match status" value="1"/>
</dbReference>
<proteinExistence type="predicted"/>
<comment type="subcellular location">
    <subcellularLocation>
        <location evidence="1">Cytoplasm</location>
        <location evidence="1">Cytoskeleton</location>
    </subcellularLocation>
</comment>
<dbReference type="SUPFAM" id="SSF48065">
    <property type="entry name" value="DBL homology domain (DH-domain)"/>
    <property type="match status" value="1"/>
</dbReference>
<keyword evidence="7" id="KW-0206">Cytoskeleton</keyword>
<dbReference type="Proteomes" id="UP000717328">
    <property type="component" value="Unassembled WGS sequence"/>
</dbReference>
<dbReference type="Gene3D" id="1.20.900.10">
    <property type="entry name" value="Dbl homology (DH) domain"/>
    <property type="match status" value="1"/>
</dbReference>
<evidence type="ECO:0000256" key="3">
    <source>
        <dbReference type="ARBA" id="ARBA00022658"/>
    </source>
</evidence>
<reference evidence="13" key="2">
    <citation type="submission" date="2021-10" db="EMBL/GenBank/DDBJ databases">
        <title>Phylogenomics reveals ancestral predisposition of the termite-cultivated fungus Termitomyces towards a domesticated lifestyle.</title>
        <authorList>
            <person name="Auxier B."/>
            <person name="Grum-Grzhimaylo A."/>
            <person name="Cardenas M.E."/>
            <person name="Lodge J.D."/>
            <person name="Laessoe T."/>
            <person name="Pedersen O."/>
            <person name="Smith M.E."/>
            <person name="Kuyper T.W."/>
            <person name="Franco-Molano E.A."/>
            <person name="Baroni T.J."/>
            <person name="Aanen D.K."/>
        </authorList>
    </citation>
    <scope>NUCLEOTIDE SEQUENCE</scope>
    <source>
        <strain evidence="13">D49</strain>
    </source>
</reference>
<evidence type="ECO:0000256" key="9">
    <source>
        <dbReference type="SAM" id="MobiDB-lite"/>
    </source>
</evidence>
<dbReference type="InterPro" id="IPR011011">
    <property type="entry name" value="Znf_FYVE_PHD"/>
</dbReference>
<dbReference type="Pfam" id="PF00621">
    <property type="entry name" value="RhoGEF"/>
    <property type="match status" value="1"/>
</dbReference>
<keyword evidence="6" id="KW-0862">Zinc</keyword>
<dbReference type="OrthoDB" id="660555at2759"/>
<evidence type="ECO:0000256" key="8">
    <source>
        <dbReference type="PROSITE-ProRule" id="PRU00091"/>
    </source>
</evidence>
<feature type="domain" description="PH" evidence="10">
    <location>
        <begin position="284"/>
        <end position="491"/>
    </location>
</feature>
<dbReference type="InterPro" id="IPR013083">
    <property type="entry name" value="Znf_RING/FYVE/PHD"/>
</dbReference>
<name>A0A9P7FRL0_9AGAR</name>
<dbReference type="GO" id="GO:0005737">
    <property type="term" value="C:cytoplasm"/>
    <property type="evidence" value="ECO:0007669"/>
    <property type="project" value="TreeGrafter"/>
</dbReference>
<feature type="compositionally biased region" description="Polar residues" evidence="9">
    <location>
        <begin position="354"/>
        <end position="363"/>
    </location>
</feature>
<dbReference type="InterPro" id="IPR011993">
    <property type="entry name" value="PH-like_dom_sf"/>
</dbReference>
<dbReference type="AlphaFoldDB" id="A0A9P7FRL0"/>
<dbReference type="InterPro" id="IPR017455">
    <property type="entry name" value="Znf_FYVE-rel"/>
</dbReference>
<evidence type="ECO:0000256" key="4">
    <source>
        <dbReference type="ARBA" id="ARBA00022723"/>
    </source>
</evidence>
<dbReference type="Gene3D" id="3.30.40.10">
    <property type="entry name" value="Zinc/RING finger domain, C3HC4 (zinc finger)"/>
    <property type="match status" value="1"/>
</dbReference>
<dbReference type="InterPro" id="IPR001849">
    <property type="entry name" value="PH_domain"/>
</dbReference>
<feature type="region of interest" description="Disordered" evidence="9">
    <location>
        <begin position="1"/>
        <end position="66"/>
    </location>
</feature>